<accession>A0AAE0LD96</accession>
<sequence length="307" mass="33129">MVHAMPAPSYDGVTINSAVNGEICSGDGVMVSLTPGTDIVSLLVFVVGMEFISTEYQMFVTREPGASNPLLAALDSYPALSSSSGDFFALDPPFDPATTYYQLSLPYNNMWLELQPGVSDASLYGVRVDGQALVGDGNASMYAKVTFSQYGYSTAQIELYSLSDASQAALTTYILDVFVASPPPPSPPHLALRLLPAHPFHRLHPPHLPTIAAATQSSALTLPSSTSQSLHHPPPHPPPSHPHPHPDCPNNVTNHWTYHVTNGAAHYFPNSWTNNFPHLHPNFSPFSITHAFSLNLSNQITHSIPNV</sequence>
<proteinExistence type="predicted"/>
<dbReference type="AlphaFoldDB" id="A0AAE0LD96"/>
<feature type="region of interest" description="Disordered" evidence="1">
    <location>
        <begin position="218"/>
        <end position="248"/>
    </location>
</feature>
<protein>
    <submittedName>
        <fullName evidence="2">Uncharacterized protein</fullName>
    </submittedName>
</protein>
<name>A0AAE0LD96_9CHLO</name>
<reference evidence="2 3" key="1">
    <citation type="journal article" date="2015" name="Genome Biol. Evol.">
        <title>Comparative Genomics of a Bacterivorous Green Alga Reveals Evolutionary Causalities and Consequences of Phago-Mixotrophic Mode of Nutrition.</title>
        <authorList>
            <person name="Burns J.A."/>
            <person name="Paasch A."/>
            <person name="Narechania A."/>
            <person name="Kim E."/>
        </authorList>
    </citation>
    <scope>NUCLEOTIDE SEQUENCE [LARGE SCALE GENOMIC DNA]</scope>
    <source>
        <strain evidence="2 3">PLY_AMNH</strain>
    </source>
</reference>
<dbReference type="EMBL" id="LGRX02004095">
    <property type="protein sequence ID" value="KAK3281013.1"/>
    <property type="molecule type" value="Genomic_DNA"/>
</dbReference>
<evidence type="ECO:0000313" key="3">
    <source>
        <dbReference type="Proteomes" id="UP001190700"/>
    </source>
</evidence>
<keyword evidence="3" id="KW-1185">Reference proteome</keyword>
<comment type="caution">
    <text evidence="2">The sequence shown here is derived from an EMBL/GenBank/DDBJ whole genome shotgun (WGS) entry which is preliminary data.</text>
</comment>
<gene>
    <name evidence="2" type="ORF">CYMTET_11175</name>
</gene>
<evidence type="ECO:0000256" key="1">
    <source>
        <dbReference type="SAM" id="MobiDB-lite"/>
    </source>
</evidence>
<dbReference type="Proteomes" id="UP001190700">
    <property type="component" value="Unassembled WGS sequence"/>
</dbReference>
<organism evidence="2 3">
    <name type="scientific">Cymbomonas tetramitiformis</name>
    <dbReference type="NCBI Taxonomy" id="36881"/>
    <lineage>
        <taxon>Eukaryota</taxon>
        <taxon>Viridiplantae</taxon>
        <taxon>Chlorophyta</taxon>
        <taxon>Pyramimonadophyceae</taxon>
        <taxon>Pyramimonadales</taxon>
        <taxon>Pyramimonadaceae</taxon>
        <taxon>Cymbomonas</taxon>
    </lineage>
</organism>
<feature type="compositionally biased region" description="Low complexity" evidence="1">
    <location>
        <begin position="218"/>
        <end position="231"/>
    </location>
</feature>
<evidence type="ECO:0000313" key="2">
    <source>
        <dbReference type="EMBL" id="KAK3281013.1"/>
    </source>
</evidence>